<feature type="transmembrane region" description="Helical" evidence="1">
    <location>
        <begin position="20"/>
        <end position="42"/>
    </location>
</feature>
<gene>
    <name evidence="2" type="ORF">DS079_13475</name>
</gene>
<sequence>MQPTPPTQPLPEHRPRTSFYVAVAAVSVIAGLLLGVGGFFGIRALQGPPSPGEEEVATEQTVPEGGEVLAEAPVGPDEAVAHDAVVPFEPTEDSGHVDVRITAVDWDATEEIRETNSLNDEPAEGMKNIMVTFEGVHRGEKPFATYGGHWIDVTYVAADGTEHKNGAQVTPLYDEISQKETAVPTDEILSQQAFVVPEGIRGEGHFVLTPRAGDVQEGIWIRAS</sequence>
<evidence type="ECO:0008006" key="4">
    <source>
        <dbReference type="Google" id="ProtNLM"/>
    </source>
</evidence>
<keyword evidence="1" id="KW-0812">Transmembrane</keyword>
<keyword evidence="1" id="KW-1133">Transmembrane helix</keyword>
<accession>A0A3R8SNH7</accession>
<proteinExistence type="predicted"/>
<name>A0A3R8SNH7_9MICO</name>
<evidence type="ECO:0000256" key="1">
    <source>
        <dbReference type="SAM" id="Phobius"/>
    </source>
</evidence>
<evidence type="ECO:0000313" key="3">
    <source>
        <dbReference type="Proteomes" id="UP000274327"/>
    </source>
</evidence>
<keyword evidence="3" id="KW-1185">Reference proteome</keyword>
<comment type="caution">
    <text evidence="2">The sequence shown here is derived from an EMBL/GenBank/DDBJ whole genome shotgun (WGS) entry which is preliminary data.</text>
</comment>
<dbReference type="AlphaFoldDB" id="A0A3R8SNH7"/>
<dbReference type="EMBL" id="QOCI01000012">
    <property type="protein sequence ID" value="RRR17593.1"/>
    <property type="molecule type" value="Genomic_DNA"/>
</dbReference>
<evidence type="ECO:0000313" key="2">
    <source>
        <dbReference type="EMBL" id="RRR17593.1"/>
    </source>
</evidence>
<dbReference type="Proteomes" id="UP000274327">
    <property type="component" value="Unassembled WGS sequence"/>
</dbReference>
<reference evidence="2 3" key="1">
    <citation type="submission" date="2018-07" db="EMBL/GenBank/DDBJ databases">
        <title>Brachybacteriurn paraconglorneratum KCTC 9916.</title>
        <authorList>
            <person name="Li Y."/>
        </authorList>
    </citation>
    <scope>NUCLEOTIDE SEQUENCE [LARGE SCALE GENOMIC DNA]</scope>
    <source>
        <strain evidence="2 3">KCTC 9916</strain>
    </source>
</reference>
<keyword evidence="1" id="KW-0472">Membrane</keyword>
<dbReference type="RefSeq" id="WP_126988375.1">
    <property type="nucleotide sequence ID" value="NZ_ML133859.1"/>
</dbReference>
<organism evidence="2 3">
    <name type="scientific">Brachybacterium paraconglomeratum</name>
    <dbReference type="NCBI Taxonomy" id="173362"/>
    <lineage>
        <taxon>Bacteria</taxon>
        <taxon>Bacillati</taxon>
        <taxon>Actinomycetota</taxon>
        <taxon>Actinomycetes</taxon>
        <taxon>Micrococcales</taxon>
        <taxon>Dermabacteraceae</taxon>
        <taxon>Brachybacterium</taxon>
    </lineage>
</organism>
<protein>
    <recommendedName>
        <fullName evidence="4">DUF4352 domain-containing protein</fullName>
    </recommendedName>
</protein>
<dbReference type="GeneID" id="78122028"/>